<keyword evidence="1" id="KW-0472">Membrane</keyword>
<name>A0A938WVD9_9BACT</name>
<dbReference type="AlphaFoldDB" id="A0A938WVD9"/>
<dbReference type="EMBL" id="JACJJG010000144">
    <property type="protein sequence ID" value="MBM6674864.1"/>
    <property type="molecule type" value="Genomic_DNA"/>
</dbReference>
<gene>
    <name evidence="2" type="ORF">H6A34_13425</name>
</gene>
<feature type="transmembrane region" description="Helical" evidence="1">
    <location>
        <begin position="51"/>
        <end position="76"/>
    </location>
</feature>
<evidence type="ECO:0000313" key="3">
    <source>
        <dbReference type="Proteomes" id="UP000706891"/>
    </source>
</evidence>
<feature type="transmembrane region" description="Helical" evidence="1">
    <location>
        <begin position="114"/>
        <end position="137"/>
    </location>
</feature>
<feature type="transmembrane region" description="Helical" evidence="1">
    <location>
        <begin position="88"/>
        <end position="107"/>
    </location>
</feature>
<dbReference type="Proteomes" id="UP000706891">
    <property type="component" value="Unassembled WGS sequence"/>
</dbReference>
<reference evidence="2" key="1">
    <citation type="submission" date="2020-08" db="EMBL/GenBank/DDBJ databases">
        <authorList>
            <person name="Cejkova D."/>
            <person name="Kubasova T."/>
            <person name="Jahodarova E."/>
            <person name="Rychlik I."/>
        </authorList>
    </citation>
    <scope>NUCLEOTIDE SEQUENCE</scope>
    <source>
        <strain evidence="2">An824</strain>
    </source>
</reference>
<proteinExistence type="predicted"/>
<feature type="transmembrane region" description="Helical" evidence="1">
    <location>
        <begin position="149"/>
        <end position="168"/>
    </location>
</feature>
<protein>
    <submittedName>
        <fullName evidence="2">ECF transporter S component</fullName>
    </submittedName>
</protein>
<keyword evidence="1" id="KW-1133">Transmembrane helix</keyword>
<sequence>MKTTSSTAVYSLSYRESKTYVAATLFVIGNILLPQLCHLMPQGGLIWLPIYFFTLVAAYKYGLTAGLLTAIVSPIVNSSLFGMPAASMLPIILTKSVLLALAAAFIASKVRRVALWAVALAVLAYQGIGMMAEWGMTGSLTAALQDIRLGWPGMLVQIFGGFAIIKLIKK</sequence>
<evidence type="ECO:0000313" key="2">
    <source>
        <dbReference type="EMBL" id="MBM6674864.1"/>
    </source>
</evidence>
<feature type="transmembrane region" description="Helical" evidence="1">
    <location>
        <begin position="20"/>
        <end position="39"/>
    </location>
</feature>
<accession>A0A938WVD9</accession>
<reference evidence="2" key="2">
    <citation type="journal article" date="2021" name="Sci. Rep.">
        <title>The distribution of antibiotic resistance genes in chicken gut microbiota commensals.</title>
        <authorList>
            <person name="Juricova H."/>
            <person name="Matiasovicova J."/>
            <person name="Kubasova T."/>
            <person name="Cejkova D."/>
            <person name="Rychlik I."/>
        </authorList>
    </citation>
    <scope>NUCLEOTIDE SEQUENCE</scope>
    <source>
        <strain evidence="2">An824</strain>
    </source>
</reference>
<organism evidence="2 3">
    <name type="scientific">Marseilla massiliensis</name>
    <dbReference type="NCBI Taxonomy" id="1841864"/>
    <lineage>
        <taxon>Bacteria</taxon>
        <taxon>Pseudomonadati</taxon>
        <taxon>Bacteroidota</taxon>
        <taxon>Bacteroidia</taxon>
        <taxon>Bacteroidales</taxon>
        <taxon>Prevotellaceae</taxon>
        <taxon>Marseilla</taxon>
    </lineage>
</organism>
<dbReference type="RefSeq" id="WP_205105935.1">
    <property type="nucleotide sequence ID" value="NZ_JACJJG010000144.1"/>
</dbReference>
<keyword evidence="3" id="KW-1185">Reference proteome</keyword>
<evidence type="ECO:0000256" key="1">
    <source>
        <dbReference type="SAM" id="Phobius"/>
    </source>
</evidence>
<comment type="caution">
    <text evidence="2">The sequence shown here is derived from an EMBL/GenBank/DDBJ whole genome shotgun (WGS) entry which is preliminary data.</text>
</comment>
<keyword evidence="1" id="KW-0812">Transmembrane</keyword>